<dbReference type="EMBL" id="CAJFDI010000005">
    <property type="protein sequence ID" value="CAD5232928.1"/>
    <property type="molecule type" value="Genomic_DNA"/>
</dbReference>
<proteinExistence type="predicted"/>
<dbReference type="Proteomes" id="UP000095284">
    <property type="component" value="Unplaced"/>
</dbReference>
<evidence type="ECO:0000313" key="4">
    <source>
        <dbReference type="WBParaSite" id="BXY_0984500.1"/>
    </source>
</evidence>
<organism evidence="2 4">
    <name type="scientific">Bursaphelenchus xylophilus</name>
    <name type="common">Pinewood nematode worm</name>
    <name type="synonym">Aphelenchoides xylophilus</name>
    <dbReference type="NCBI Taxonomy" id="6326"/>
    <lineage>
        <taxon>Eukaryota</taxon>
        <taxon>Metazoa</taxon>
        <taxon>Ecdysozoa</taxon>
        <taxon>Nematoda</taxon>
        <taxon>Chromadorea</taxon>
        <taxon>Rhabditida</taxon>
        <taxon>Tylenchina</taxon>
        <taxon>Tylenchomorpha</taxon>
        <taxon>Aphelenchoidea</taxon>
        <taxon>Aphelenchoididae</taxon>
        <taxon>Bursaphelenchus</taxon>
    </lineage>
</organism>
<name>A0A1I7S9Z8_BURXY</name>
<sequence length="212" mass="24060">MIHFRPVKHNPFHIALDTVPFLAWGKKLSCPSCPSQMHSKIVAVCLQRLLSRQDEHLFCRRTPICSRFLLPPIFSHRIRTERKSAHPILLFSVFAAWMAPHFRPPNTVVISPSSGLMTTAAAAPLDNTHSGDTSSSSPTTWEVLRWLRLHGRGGLQRPQRTHCLTRNGFVAGREDHVADRCVMTLFLLDFRMSSTPFFVHLARTIQTTSQFP</sequence>
<keyword evidence="3" id="KW-1185">Reference proteome</keyword>
<reference evidence="4" key="1">
    <citation type="submission" date="2016-11" db="UniProtKB">
        <authorList>
            <consortium name="WormBaseParasite"/>
        </authorList>
    </citation>
    <scope>IDENTIFICATION</scope>
</reference>
<evidence type="ECO:0000313" key="3">
    <source>
        <dbReference type="Proteomes" id="UP000659654"/>
    </source>
</evidence>
<dbReference type="WBParaSite" id="BXY_0984500.1">
    <property type="protein sequence ID" value="BXY_0984500.1"/>
    <property type="gene ID" value="BXY_0984500"/>
</dbReference>
<dbReference type="Proteomes" id="UP000582659">
    <property type="component" value="Unassembled WGS sequence"/>
</dbReference>
<dbReference type="EMBL" id="CAJFCV020000005">
    <property type="protein sequence ID" value="CAG9126113.1"/>
    <property type="molecule type" value="Genomic_DNA"/>
</dbReference>
<dbReference type="Proteomes" id="UP000659654">
    <property type="component" value="Unassembled WGS sequence"/>
</dbReference>
<protein>
    <submittedName>
        <fullName evidence="1">(pine wood nematode) hypothetical protein</fullName>
    </submittedName>
</protein>
<accession>A0A1I7S9Z8</accession>
<dbReference type="AlphaFoldDB" id="A0A1I7S9Z8"/>
<evidence type="ECO:0000313" key="2">
    <source>
        <dbReference type="Proteomes" id="UP000095284"/>
    </source>
</evidence>
<evidence type="ECO:0000313" key="1">
    <source>
        <dbReference type="EMBL" id="CAD5232928.1"/>
    </source>
</evidence>
<reference evidence="1" key="2">
    <citation type="submission" date="2020-09" db="EMBL/GenBank/DDBJ databases">
        <authorList>
            <person name="Kikuchi T."/>
        </authorList>
    </citation>
    <scope>NUCLEOTIDE SEQUENCE</scope>
    <source>
        <strain evidence="1">Ka4C1</strain>
    </source>
</reference>
<gene>
    <name evidence="1" type="ORF">BXYJ_LOCUS13019</name>
</gene>